<dbReference type="Pfam" id="PF00872">
    <property type="entry name" value="Transposase_mut"/>
    <property type="match status" value="1"/>
</dbReference>
<comment type="function">
    <text evidence="1 6">Required for the transposition of the insertion element.</text>
</comment>
<dbReference type="EMBL" id="JYNY01000493">
    <property type="protein sequence ID" value="KJJ83757.1"/>
    <property type="molecule type" value="Genomic_DNA"/>
</dbReference>
<dbReference type="PANTHER" id="PTHR33217:SF8">
    <property type="entry name" value="MUTATOR FAMILY TRANSPOSASE"/>
    <property type="match status" value="1"/>
</dbReference>
<keyword evidence="4 6" id="KW-0238">DNA-binding</keyword>
<keyword evidence="9" id="KW-1185">Reference proteome</keyword>
<protein>
    <recommendedName>
        <fullName evidence="6">Mutator family transposase</fullName>
    </recommendedName>
</protein>
<sequence length="189" mass="21995">MEKNYSAFLEKGILDFLQYAGDRESVIPGVLKTVFETILKAEQQGFLGYGHGERGEKETTNKRNGFTSASVKGISKMFRIEVPRDRLGLFKPVFLDILRDENEKMNDLAFELYVKGLSNEEVSTIIHKIYDKQLSRSRISQITREYETLRVDWQNRRLEEEYYCVYSDAIYLSTRRGGSVSKEAYYVIL</sequence>
<evidence type="ECO:0000313" key="9">
    <source>
        <dbReference type="Proteomes" id="UP000033428"/>
    </source>
</evidence>
<accession>A0A0F0CKK5</accession>
<evidence type="ECO:0000313" key="8">
    <source>
        <dbReference type="EMBL" id="KJJ83842.1"/>
    </source>
</evidence>
<keyword evidence="6" id="KW-0814">Transposable element</keyword>
<comment type="caution">
    <text evidence="7">The sequence shown here is derived from an EMBL/GenBank/DDBJ whole genome shotgun (WGS) entry which is preliminary data.</text>
</comment>
<gene>
    <name evidence="8" type="ORF">OMAG_002283</name>
    <name evidence="7" type="ORF">OMAG_002374</name>
</gene>
<evidence type="ECO:0000256" key="4">
    <source>
        <dbReference type="ARBA" id="ARBA00023125"/>
    </source>
</evidence>
<keyword evidence="3 6" id="KW-0815">Transposition</keyword>
<dbReference type="GO" id="GO:0003677">
    <property type="term" value="F:DNA binding"/>
    <property type="evidence" value="ECO:0007669"/>
    <property type="project" value="UniProtKB-UniRule"/>
</dbReference>
<organism evidence="7 9">
    <name type="scientific">Candidatus Omnitrophus magneticus</name>
    <dbReference type="NCBI Taxonomy" id="1609969"/>
    <lineage>
        <taxon>Bacteria</taxon>
        <taxon>Pseudomonadati</taxon>
        <taxon>Candidatus Omnitrophota</taxon>
        <taxon>Candidatus Omnitrophus</taxon>
    </lineage>
</organism>
<dbReference type="AlphaFoldDB" id="A0A0F0CKK5"/>
<dbReference type="GO" id="GO:0004803">
    <property type="term" value="F:transposase activity"/>
    <property type="evidence" value="ECO:0007669"/>
    <property type="project" value="UniProtKB-UniRule"/>
</dbReference>
<evidence type="ECO:0000256" key="5">
    <source>
        <dbReference type="ARBA" id="ARBA00023172"/>
    </source>
</evidence>
<comment type="similarity">
    <text evidence="2 6">Belongs to the transposase mutator family.</text>
</comment>
<evidence type="ECO:0000256" key="6">
    <source>
        <dbReference type="RuleBase" id="RU365089"/>
    </source>
</evidence>
<proteinExistence type="inferred from homology"/>
<dbReference type="Proteomes" id="UP000033428">
    <property type="component" value="Unassembled WGS sequence"/>
</dbReference>
<feature type="non-terminal residue" evidence="7">
    <location>
        <position position="189"/>
    </location>
</feature>
<dbReference type="PANTHER" id="PTHR33217">
    <property type="entry name" value="TRANSPOSASE FOR INSERTION SEQUENCE ELEMENT IS1081"/>
    <property type="match status" value="1"/>
</dbReference>
<reference evidence="7 9" key="1">
    <citation type="submission" date="2015-02" db="EMBL/GenBank/DDBJ databases">
        <title>Single-cell genomics of uncultivated deep-branching MTB reveals a conserved set of magnetosome genes.</title>
        <authorList>
            <person name="Kolinko S."/>
            <person name="Richter M."/>
            <person name="Glockner F.O."/>
            <person name="Brachmann A."/>
            <person name="Schuler D."/>
        </authorList>
    </citation>
    <scope>NUCLEOTIDE SEQUENCE [LARGE SCALE GENOMIC DNA]</scope>
    <source>
        <strain evidence="7">SKK-01</strain>
    </source>
</reference>
<evidence type="ECO:0000256" key="1">
    <source>
        <dbReference type="ARBA" id="ARBA00002190"/>
    </source>
</evidence>
<keyword evidence="5 6" id="KW-0233">DNA recombination</keyword>
<evidence type="ECO:0000313" key="7">
    <source>
        <dbReference type="EMBL" id="KJJ83757.1"/>
    </source>
</evidence>
<evidence type="ECO:0000256" key="3">
    <source>
        <dbReference type="ARBA" id="ARBA00022578"/>
    </source>
</evidence>
<evidence type="ECO:0000256" key="2">
    <source>
        <dbReference type="ARBA" id="ARBA00010961"/>
    </source>
</evidence>
<dbReference type="InterPro" id="IPR001207">
    <property type="entry name" value="Transposase_mutator"/>
</dbReference>
<dbReference type="EMBL" id="JYNY01000468">
    <property type="protein sequence ID" value="KJJ83842.1"/>
    <property type="molecule type" value="Genomic_DNA"/>
</dbReference>
<dbReference type="GO" id="GO:0006313">
    <property type="term" value="P:DNA transposition"/>
    <property type="evidence" value="ECO:0007669"/>
    <property type="project" value="UniProtKB-UniRule"/>
</dbReference>
<name>A0A0F0CKK5_9BACT</name>